<dbReference type="RefSeq" id="WP_119298856.1">
    <property type="nucleotide sequence ID" value="NZ_QOZH01000036.1"/>
</dbReference>
<gene>
    <name evidence="1" type="ORF">FXF03_01545</name>
</gene>
<organism evidence="1 2">
    <name type="scientific">Vibrio cholerae</name>
    <dbReference type="NCBI Taxonomy" id="666"/>
    <lineage>
        <taxon>Bacteria</taxon>
        <taxon>Pseudomonadati</taxon>
        <taxon>Pseudomonadota</taxon>
        <taxon>Gammaproteobacteria</taxon>
        <taxon>Vibrionales</taxon>
        <taxon>Vibrionaceae</taxon>
        <taxon>Vibrio</taxon>
    </lineage>
</organism>
<accession>A0ABD7SRC3</accession>
<reference evidence="1 2" key="1">
    <citation type="submission" date="2019-06" db="EMBL/GenBank/DDBJ databases">
        <title>Vibrio cholerae phylogeny based on whole-genome sequencing reveals genetic diversity and population strucutre.</title>
        <authorList>
            <person name="Zhiqiu Y."/>
            <person name="Bin L."/>
            <person name="Lingyan J."/>
        </authorList>
    </citation>
    <scope>NUCLEOTIDE SEQUENCE [LARGE SCALE GENOMIC DNA]</scope>
    <source>
        <strain evidence="1 2">N2814</strain>
    </source>
</reference>
<sequence length="82" mass="9438">MRLSVAQLKQLDDVVKETRIIRGKNAGSRKDTLINIDHFDMRSFNRLIALKLVAPSEYHHDGFYATELGYATWSAATKQMRK</sequence>
<protein>
    <submittedName>
        <fullName evidence="1">Uncharacterized protein</fullName>
    </submittedName>
</protein>
<proteinExistence type="predicted"/>
<evidence type="ECO:0000313" key="2">
    <source>
        <dbReference type="Proteomes" id="UP000323819"/>
    </source>
</evidence>
<evidence type="ECO:0000313" key="1">
    <source>
        <dbReference type="EMBL" id="TXX67284.1"/>
    </source>
</evidence>
<comment type="caution">
    <text evidence="1">The sequence shown here is derived from an EMBL/GenBank/DDBJ whole genome shotgun (WGS) entry which is preliminary data.</text>
</comment>
<dbReference type="AlphaFoldDB" id="A0ABD7SRC3"/>
<dbReference type="Proteomes" id="UP000323819">
    <property type="component" value="Unassembled WGS sequence"/>
</dbReference>
<name>A0ABD7SRC3_VIBCL</name>
<dbReference type="EMBL" id="VSIJ01000005">
    <property type="protein sequence ID" value="TXX67284.1"/>
    <property type="molecule type" value="Genomic_DNA"/>
</dbReference>